<evidence type="ECO:0000256" key="8">
    <source>
        <dbReference type="SAM" id="Phobius"/>
    </source>
</evidence>
<accession>A0A199VTJ7</accession>
<evidence type="ECO:0000313" key="11">
    <source>
        <dbReference type="Proteomes" id="UP000092600"/>
    </source>
</evidence>
<evidence type="ECO:0000256" key="1">
    <source>
        <dbReference type="ARBA" id="ARBA00004370"/>
    </source>
</evidence>
<keyword evidence="5 8" id="KW-1133">Transmembrane helix</keyword>
<proteinExistence type="inferred from homology"/>
<keyword evidence="4 8" id="KW-0812">Transmembrane</keyword>
<feature type="compositionally biased region" description="Low complexity" evidence="7">
    <location>
        <begin position="346"/>
        <end position="391"/>
    </location>
</feature>
<gene>
    <name evidence="10" type="ORF">ACMD2_18014</name>
</gene>
<keyword evidence="10" id="KW-0012">Acyltransferase</keyword>
<evidence type="ECO:0000256" key="4">
    <source>
        <dbReference type="ARBA" id="ARBA00022692"/>
    </source>
</evidence>
<keyword evidence="3 10" id="KW-0808">Transferase</keyword>
<dbReference type="EMBL" id="LSRQ01000919">
    <property type="protein sequence ID" value="OAY80246.1"/>
    <property type="molecule type" value="Genomic_DNA"/>
</dbReference>
<evidence type="ECO:0000313" key="10">
    <source>
        <dbReference type="EMBL" id="OAY80246.1"/>
    </source>
</evidence>
<comment type="similarity">
    <text evidence="2">Belongs to the GPAT/DAPAT family.</text>
</comment>
<feature type="region of interest" description="Disordered" evidence="7">
    <location>
        <begin position="345"/>
        <end position="391"/>
    </location>
</feature>
<dbReference type="GO" id="GO:0090447">
    <property type="term" value="F:glycerol-3-phosphate 2-O-acyltransferase activity"/>
    <property type="evidence" value="ECO:0007669"/>
    <property type="project" value="TreeGrafter"/>
</dbReference>
<dbReference type="STRING" id="4615.A0A199VTJ7"/>
<dbReference type="PANTHER" id="PTHR15486:SF0">
    <property type="entry name" value="GLYCEROL-3-PHOSPHATE ACYLTRANSFERASE 1"/>
    <property type="match status" value="1"/>
</dbReference>
<comment type="subcellular location">
    <subcellularLocation>
        <location evidence="1">Membrane</location>
    </subcellularLocation>
</comment>
<reference evidence="10 11" key="1">
    <citation type="journal article" date="2016" name="DNA Res.">
        <title>The draft genome of MD-2 pineapple using hybrid error correction of long reads.</title>
        <authorList>
            <person name="Redwan R.M."/>
            <person name="Saidin A."/>
            <person name="Kumar S.V."/>
        </authorList>
    </citation>
    <scope>NUCLEOTIDE SEQUENCE [LARGE SCALE GENOMIC DNA]</scope>
    <source>
        <strain evidence="11">cv. MD2</strain>
        <tissue evidence="10">Leaf</tissue>
    </source>
</reference>
<dbReference type="GO" id="GO:0016791">
    <property type="term" value="F:phosphatase activity"/>
    <property type="evidence" value="ECO:0007669"/>
    <property type="project" value="TreeGrafter"/>
</dbReference>
<organism evidence="10 11">
    <name type="scientific">Ananas comosus</name>
    <name type="common">Pineapple</name>
    <name type="synonym">Ananas ananas</name>
    <dbReference type="NCBI Taxonomy" id="4615"/>
    <lineage>
        <taxon>Eukaryota</taxon>
        <taxon>Viridiplantae</taxon>
        <taxon>Streptophyta</taxon>
        <taxon>Embryophyta</taxon>
        <taxon>Tracheophyta</taxon>
        <taxon>Spermatophyta</taxon>
        <taxon>Magnoliopsida</taxon>
        <taxon>Liliopsida</taxon>
        <taxon>Poales</taxon>
        <taxon>Bromeliaceae</taxon>
        <taxon>Bromelioideae</taxon>
        <taxon>Ananas</taxon>
    </lineage>
</organism>
<dbReference type="Pfam" id="PF23270">
    <property type="entry name" value="HAD_RAM2_N"/>
    <property type="match status" value="1"/>
</dbReference>
<evidence type="ECO:0000256" key="5">
    <source>
        <dbReference type="ARBA" id="ARBA00022989"/>
    </source>
</evidence>
<dbReference type="GO" id="GO:0016020">
    <property type="term" value="C:membrane"/>
    <property type="evidence" value="ECO:0007669"/>
    <property type="project" value="UniProtKB-SubCell"/>
</dbReference>
<protein>
    <submittedName>
        <fullName evidence="10">Glycerol-3-phosphate acyltransferase 1</fullName>
    </submittedName>
</protein>
<name>A0A199VTJ7_ANACO</name>
<dbReference type="GO" id="GO:0010143">
    <property type="term" value="P:cutin biosynthetic process"/>
    <property type="evidence" value="ECO:0007669"/>
    <property type="project" value="TreeGrafter"/>
</dbReference>
<evidence type="ECO:0000256" key="3">
    <source>
        <dbReference type="ARBA" id="ARBA00022679"/>
    </source>
</evidence>
<dbReference type="PANTHER" id="PTHR15486">
    <property type="entry name" value="ANCIENT UBIQUITOUS PROTEIN"/>
    <property type="match status" value="1"/>
</dbReference>
<evidence type="ECO:0000256" key="7">
    <source>
        <dbReference type="SAM" id="MobiDB-lite"/>
    </source>
</evidence>
<evidence type="ECO:0000256" key="6">
    <source>
        <dbReference type="ARBA" id="ARBA00023136"/>
    </source>
</evidence>
<dbReference type="Proteomes" id="UP000092600">
    <property type="component" value="Unassembled WGS sequence"/>
</dbReference>
<evidence type="ECO:0000256" key="2">
    <source>
        <dbReference type="ARBA" id="ARBA00007937"/>
    </source>
</evidence>
<sequence length="391" mass="42263">MGPVEIHLSFPLLHVGGLRRWWLLRALLLLLCFPLVWAWPKWGAGLRLMAFVTFFGLRRKDMELVARAVLPKFYLENLHLHGYEVLSSVKRKVVVTSMPRVMVEGFLEEYLHVDRVVAPELHVVMNGRYFSGLMHGSGLATKLRALKELFGEAKADVGLVSPSNPHDHLFLSHSKEGYVVNNDDDAVLPREKYPKPLIFHDGRLAFLPTPFAMTALLVFLPLGLTLSFIRIMLGVVPYKFSYMIGAATGVRFRVAGQRKSMVGAAAAGRRARVRADAPDAAGPVMLSVALQRPVPAVTYSLSRVSELISPVRTVRLTRTGARCGDDAPAAGGGDLAVCPRAPPAASPTCCASARSSPSWRTPSSRQPSTPAAAGSTAPPPAATSGSTPSSS</sequence>
<feature type="domain" description="Glycerol-3-phosphate acyltransferase RAM2/GPAT1-8 HAD-like" evidence="9">
    <location>
        <begin position="23"/>
        <end position="180"/>
    </location>
</feature>
<feature type="transmembrane region" description="Helical" evidence="8">
    <location>
        <begin position="20"/>
        <end position="39"/>
    </location>
</feature>
<comment type="caution">
    <text evidence="10">The sequence shown here is derived from an EMBL/GenBank/DDBJ whole genome shotgun (WGS) entry which is preliminary data.</text>
</comment>
<keyword evidence="6 8" id="KW-0472">Membrane</keyword>
<dbReference type="InterPro" id="IPR056462">
    <property type="entry name" value="HAD_RAM2/GPAT1-8"/>
</dbReference>
<evidence type="ECO:0000259" key="9">
    <source>
        <dbReference type="Pfam" id="PF23270"/>
    </source>
</evidence>
<dbReference type="AlphaFoldDB" id="A0A199VTJ7"/>